<dbReference type="GO" id="GO:0006032">
    <property type="term" value="P:chitin catabolic process"/>
    <property type="evidence" value="ECO:0007669"/>
    <property type="project" value="TreeGrafter"/>
</dbReference>
<dbReference type="Pfam" id="PF00089">
    <property type="entry name" value="Trypsin"/>
    <property type="match status" value="1"/>
</dbReference>
<dbReference type="InterPro" id="IPR001223">
    <property type="entry name" value="Glyco_hydro18_cat"/>
</dbReference>
<evidence type="ECO:0008006" key="6">
    <source>
        <dbReference type="Google" id="ProtNLM"/>
    </source>
</evidence>
<dbReference type="SUPFAM" id="SSF51445">
    <property type="entry name" value="(Trans)glycosidases"/>
    <property type="match status" value="1"/>
</dbReference>
<dbReference type="Gene3D" id="3.20.20.80">
    <property type="entry name" value="Glycosidases"/>
    <property type="match status" value="1"/>
</dbReference>
<dbReference type="EMBL" id="JAPWTK010000550">
    <property type="protein sequence ID" value="KAJ8938545.1"/>
    <property type="molecule type" value="Genomic_DNA"/>
</dbReference>
<dbReference type="InterPro" id="IPR043504">
    <property type="entry name" value="Peptidase_S1_PA_chymotrypsin"/>
</dbReference>
<dbReference type="PROSITE" id="PS50240">
    <property type="entry name" value="TRYPSIN_DOM"/>
    <property type="match status" value="1"/>
</dbReference>
<feature type="domain" description="GH18" evidence="3">
    <location>
        <begin position="196"/>
        <end position="519"/>
    </location>
</feature>
<comment type="caution">
    <text evidence="4">The sequence shown here is derived from an EMBL/GenBank/DDBJ whole genome shotgun (WGS) entry which is preliminary data.</text>
</comment>
<dbReference type="AlphaFoldDB" id="A0AAV8XHX4"/>
<protein>
    <recommendedName>
        <fullName evidence="6">GH18 domain-containing protein</fullName>
    </recommendedName>
</protein>
<dbReference type="InterPro" id="IPR011583">
    <property type="entry name" value="Chitinase_II/V-like_cat"/>
</dbReference>
<sequence length="535" mass="61263">MIVSVTGWGVTEQGKPADELRRLELPYKPQDLCAKELPPTWDNKYNLIDKICAGLYNQNMSVCKGDSGGGLFYQNEVDGRFYLHGVVSLGVGNKGECDFRYNTLYTSVAFHYDFVYSTYVTYTEDCKLPAQPTNGKWTIEGQDKKPGDRVSADTVLTITCEKGFRLYPNISTIACASASLIPKCLKITCKDGNPYPRLTCMYDGQEGAYLTDFSSFALLCSRIIYNRIELNQDGQLRTSADYNVDHALTSLIRPVTDTILITVYGSSKREVDEFSIVAANQTARKTFIDSVMAFVEKYNLYGANIHWDSPQVKDRVNYGILIKEMKERFKLFTRWKLFLSATVNHSPENLGYNHIEMYNNLDWINVECYDRPDSEGDSSRSYFESCAENWLSYSYKDKLSLGIGAFGRYFTFKNPDEHEPNAPPVAGSLDSKRTERIPYIKILKEYTNWTKAWDDKEKHPYVYNGNDWIGYDDINSTELKAKYITDNNYFGATVYPVNWDPSFSTNTLSRVVSHHFDAVFKDWLRIDDKCRPLVI</sequence>
<feature type="domain" description="Peptidase S1" evidence="2">
    <location>
        <begin position="1"/>
        <end position="120"/>
    </location>
</feature>
<dbReference type="InterPro" id="IPR029070">
    <property type="entry name" value="Chitinase_insertion_sf"/>
</dbReference>
<dbReference type="InterPro" id="IPR035976">
    <property type="entry name" value="Sushi/SCR/CCP_sf"/>
</dbReference>
<dbReference type="InterPro" id="IPR017853">
    <property type="entry name" value="GH"/>
</dbReference>
<dbReference type="Proteomes" id="UP001162162">
    <property type="component" value="Unassembled WGS sequence"/>
</dbReference>
<gene>
    <name evidence="4" type="ORF">NQ318_016916</name>
</gene>
<accession>A0AAV8XHX4</accession>
<evidence type="ECO:0000259" key="3">
    <source>
        <dbReference type="PROSITE" id="PS51910"/>
    </source>
</evidence>
<dbReference type="PANTHER" id="PTHR11177:SF317">
    <property type="entry name" value="CHITINASE 12-RELATED"/>
    <property type="match status" value="1"/>
</dbReference>
<dbReference type="GO" id="GO:0005576">
    <property type="term" value="C:extracellular region"/>
    <property type="evidence" value="ECO:0007669"/>
    <property type="project" value="TreeGrafter"/>
</dbReference>
<dbReference type="GO" id="GO:0004252">
    <property type="term" value="F:serine-type endopeptidase activity"/>
    <property type="evidence" value="ECO:0007669"/>
    <property type="project" value="InterPro"/>
</dbReference>
<dbReference type="SUPFAM" id="SSF50494">
    <property type="entry name" value="Trypsin-like serine proteases"/>
    <property type="match status" value="1"/>
</dbReference>
<keyword evidence="5" id="KW-1185">Reference proteome</keyword>
<organism evidence="4 5">
    <name type="scientific">Aromia moschata</name>
    <dbReference type="NCBI Taxonomy" id="1265417"/>
    <lineage>
        <taxon>Eukaryota</taxon>
        <taxon>Metazoa</taxon>
        <taxon>Ecdysozoa</taxon>
        <taxon>Arthropoda</taxon>
        <taxon>Hexapoda</taxon>
        <taxon>Insecta</taxon>
        <taxon>Pterygota</taxon>
        <taxon>Neoptera</taxon>
        <taxon>Endopterygota</taxon>
        <taxon>Coleoptera</taxon>
        <taxon>Polyphaga</taxon>
        <taxon>Cucujiformia</taxon>
        <taxon>Chrysomeloidea</taxon>
        <taxon>Cerambycidae</taxon>
        <taxon>Cerambycinae</taxon>
        <taxon>Callichromatini</taxon>
        <taxon>Aromia</taxon>
    </lineage>
</organism>
<evidence type="ECO:0000313" key="4">
    <source>
        <dbReference type="EMBL" id="KAJ8938545.1"/>
    </source>
</evidence>
<dbReference type="Gene3D" id="3.10.50.10">
    <property type="match status" value="1"/>
</dbReference>
<dbReference type="GO" id="GO:0008061">
    <property type="term" value="F:chitin binding"/>
    <property type="evidence" value="ECO:0007669"/>
    <property type="project" value="InterPro"/>
</dbReference>
<dbReference type="InterPro" id="IPR050314">
    <property type="entry name" value="Glycosyl_Hydrlase_18"/>
</dbReference>
<dbReference type="GO" id="GO:0005975">
    <property type="term" value="P:carbohydrate metabolic process"/>
    <property type="evidence" value="ECO:0007669"/>
    <property type="project" value="InterPro"/>
</dbReference>
<dbReference type="SUPFAM" id="SSF54556">
    <property type="entry name" value="Chitinase insertion domain"/>
    <property type="match status" value="1"/>
</dbReference>
<dbReference type="PANTHER" id="PTHR11177">
    <property type="entry name" value="CHITINASE"/>
    <property type="match status" value="1"/>
</dbReference>
<dbReference type="SUPFAM" id="SSF57535">
    <property type="entry name" value="Complement control module/SCR domain"/>
    <property type="match status" value="1"/>
</dbReference>
<dbReference type="PROSITE" id="PS51910">
    <property type="entry name" value="GH18_2"/>
    <property type="match status" value="1"/>
</dbReference>
<dbReference type="InterPro" id="IPR001254">
    <property type="entry name" value="Trypsin_dom"/>
</dbReference>
<evidence type="ECO:0000256" key="1">
    <source>
        <dbReference type="ARBA" id="ARBA00023157"/>
    </source>
</evidence>
<proteinExistence type="predicted"/>
<dbReference type="SMART" id="SM00636">
    <property type="entry name" value="Glyco_18"/>
    <property type="match status" value="1"/>
</dbReference>
<name>A0AAV8XHX4_9CUCU</name>
<dbReference type="GO" id="GO:0004568">
    <property type="term" value="F:chitinase activity"/>
    <property type="evidence" value="ECO:0007669"/>
    <property type="project" value="TreeGrafter"/>
</dbReference>
<dbReference type="Gene3D" id="2.10.70.10">
    <property type="entry name" value="Complement Module, domain 1"/>
    <property type="match status" value="1"/>
</dbReference>
<dbReference type="Gene3D" id="2.40.10.10">
    <property type="entry name" value="Trypsin-like serine proteases"/>
    <property type="match status" value="1"/>
</dbReference>
<dbReference type="InterPro" id="IPR009003">
    <property type="entry name" value="Peptidase_S1_PA"/>
</dbReference>
<dbReference type="Pfam" id="PF00704">
    <property type="entry name" value="Glyco_hydro_18"/>
    <property type="match status" value="1"/>
</dbReference>
<dbReference type="GO" id="GO:0006508">
    <property type="term" value="P:proteolysis"/>
    <property type="evidence" value="ECO:0007669"/>
    <property type="project" value="InterPro"/>
</dbReference>
<evidence type="ECO:0000259" key="2">
    <source>
        <dbReference type="PROSITE" id="PS50240"/>
    </source>
</evidence>
<evidence type="ECO:0000313" key="5">
    <source>
        <dbReference type="Proteomes" id="UP001162162"/>
    </source>
</evidence>
<reference evidence="4" key="1">
    <citation type="journal article" date="2023" name="Insect Mol. Biol.">
        <title>Genome sequencing provides insights into the evolution of gene families encoding plant cell wall-degrading enzymes in longhorned beetles.</title>
        <authorList>
            <person name="Shin N.R."/>
            <person name="Okamura Y."/>
            <person name="Kirsch R."/>
            <person name="Pauchet Y."/>
        </authorList>
    </citation>
    <scope>NUCLEOTIDE SEQUENCE</scope>
    <source>
        <strain evidence="4">AMC_N1</strain>
    </source>
</reference>
<keyword evidence="1" id="KW-1015">Disulfide bond</keyword>